<evidence type="ECO:0000313" key="3">
    <source>
        <dbReference type="Proteomes" id="UP001501009"/>
    </source>
</evidence>
<reference evidence="3" key="1">
    <citation type="journal article" date="2019" name="Int. J. Syst. Evol. Microbiol.">
        <title>The Global Catalogue of Microorganisms (GCM) 10K type strain sequencing project: providing services to taxonomists for standard genome sequencing and annotation.</title>
        <authorList>
            <consortium name="The Broad Institute Genomics Platform"/>
            <consortium name="The Broad Institute Genome Sequencing Center for Infectious Disease"/>
            <person name="Wu L."/>
            <person name="Ma J."/>
        </authorList>
    </citation>
    <scope>NUCLEOTIDE SEQUENCE [LARGE SCALE GENOMIC DNA]</scope>
    <source>
        <strain evidence="3">JCM 17138</strain>
    </source>
</reference>
<protein>
    <submittedName>
        <fullName evidence="2">Uncharacterized protein</fullName>
    </submittedName>
</protein>
<dbReference type="EMBL" id="BAABDE010000050">
    <property type="protein sequence ID" value="GAA3846090.1"/>
    <property type="molecule type" value="Genomic_DNA"/>
</dbReference>
<accession>A0ABP7JJK7</accession>
<evidence type="ECO:0000313" key="2">
    <source>
        <dbReference type="EMBL" id="GAA3846090.1"/>
    </source>
</evidence>
<gene>
    <name evidence="2" type="ORF">GCM10022403_092340</name>
</gene>
<comment type="caution">
    <text evidence="2">The sequence shown here is derived from an EMBL/GenBank/DDBJ whole genome shotgun (WGS) entry which is preliminary data.</text>
</comment>
<dbReference type="Proteomes" id="UP001501009">
    <property type="component" value="Unassembled WGS sequence"/>
</dbReference>
<organism evidence="2 3">
    <name type="scientific">Streptomyces coacervatus</name>
    <dbReference type="NCBI Taxonomy" id="647381"/>
    <lineage>
        <taxon>Bacteria</taxon>
        <taxon>Bacillati</taxon>
        <taxon>Actinomycetota</taxon>
        <taxon>Actinomycetes</taxon>
        <taxon>Kitasatosporales</taxon>
        <taxon>Streptomycetaceae</taxon>
        <taxon>Streptomyces</taxon>
    </lineage>
</organism>
<sequence length="69" mass="7047">MAGSSLGGMQPDGAKHPAQWSQLAATATVSPDRHLLEGSHTPARSTRVRPYLLCEASGAAVTTVASNSS</sequence>
<feature type="region of interest" description="Disordered" evidence="1">
    <location>
        <begin position="1"/>
        <end position="25"/>
    </location>
</feature>
<name>A0ABP7JJK7_9ACTN</name>
<evidence type="ECO:0000256" key="1">
    <source>
        <dbReference type="SAM" id="MobiDB-lite"/>
    </source>
</evidence>
<keyword evidence="3" id="KW-1185">Reference proteome</keyword>
<proteinExistence type="predicted"/>